<dbReference type="OrthoDB" id="8192276at2759"/>
<protein>
    <submittedName>
        <fullName evidence="3">CGG triplet repeat-binding protein 1-like</fullName>
    </submittedName>
</protein>
<reference evidence="3" key="1">
    <citation type="submission" date="2025-08" db="UniProtKB">
        <authorList>
            <consortium name="RefSeq"/>
        </authorList>
    </citation>
    <scope>IDENTIFICATION</scope>
    <source>
        <tissue evidence="3">Total insect</tissue>
    </source>
</reference>
<proteinExistence type="predicted"/>
<dbReference type="GO" id="GO:0006357">
    <property type="term" value="P:regulation of transcription by RNA polymerase II"/>
    <property type="evidence" value="ECO:0007669"/>
    <property type="project" value="InterPro"/>
</dbReference>
<accession>A0A6P9A6R1</accession>
<dbReference type="PANTHER" id="PTHR32344:SF1">
    <property type="entry name" value="U1-TYPE DOMAIN-CONTAINING PROTEIN"/>
    <property type="match status" value="1"/>
</dbReference>
<dbReference type="InParanoid" id="A0A6P9A6R1"/>
<evidence type="ECO:0000313" key="2">
    <source>
        <dbReference type="Proteomes" id="UP000515158"/>
    </source>
</evidence>
<evidence type="ECO:0000313" key="3">
    <source>
        <dbReference type="RefSeq" id="XP_034253658.1"/>
    </source>
</evidence>
<organism evidence="3">
    <name type="scientific">Thrips palmi</name>
    <name type="common">Melon thrips</name>
    <dbReference type="NCBI Taxonomy" id="161013"/>
    <lineage>
        <taxon>Eukaryota</taxon>
        <taxon>Metazoa</taxon>
        <taxon>Ecdysozoa</taxon>
        <taxon>Arthropoda</taxon>
        <taxon>Hexapoda</taxon>
        <taxon>Insecta</taxon>
        <taxon>Pterygota</taxon>
        <taxon>Neoptera</taxon>
        <taxon>Paraneoptera</taxon>
        <taxon>Thysanoptera</taxon>
        <taxon>Terebrantia</taxon>
        <taxon>Thripoidea</taxon>
        <taxon>Thripidae</taxon>
        <taxon>Thrips</taxon>
    </lineage>
</organism>
<dbReference type="KEGG" id="tpal:117652678"/>
<evidence type="ECO:0000256" key="1">
    <source>
        <dbReference type="SAM" id="MobiDB-lite"/>
    </source>
</evidence>
<feature type="region of interest" description="Disordered" evidence="1">
    <location>
        <begin position="36"/>
        <end position="58"/>
    </location>
</feature>
<dbReference type="Proteomes" id="UP000515158">
    <property type="component" value="Unplaced"/>
</dbReference>
<dbReference type="RefSeq" id="XP_034253658.1">
    <property type="nucleotide sequence ID" value="XM_034397767.1"/>
</dbReference>
<dbReference type="GO" id="GO:0003690">
    <property type="term" value="F:double-stranded DNA binding"/>
    <property type="evidence" value="ECO:0007669"/>
    <property type="project" value="InterPro"/>
</dbReference>
<dbReference type="GeneID" id="117652678"/>
<keyword evidence="2" id="KW-1185">Reference proteome</keyword>
<dbReference type="InterPro" id="IPR033375">
    <property type="entry name" value="Cggbp1"/>
</dbReference>
<dbReference type="PANTHER" id="PTHR32344">
    <property type="entry name" value="U1-TYPE DOMAIN-CONTAINING PROTEIN"/>
    <property type="match status" value="1"/>
</dbReference>
<name>A0A6P9A6R1_THRPL</name>
<sequence>MYVFDRANKIMMCRVCDCRVAWERKSVVDLHCDSNAHKQKKEKDKQDRANKRQASVADSFERAKKAKIDREVFVKSTVHAFVKANIPLHKLDHPEMRKWLKNYMPGSGDLPGSAWLRSHYLPKIKADYDEELKETLKGRKVVVLTDETTNRKGDPA</sequence>
<gene>
    <name evidence="3" type="primary">LOC117652678</name>
</gene>
<dbReference type="GO" id="GO:0005634">
    <property type="term" value="C:nucleus"/>
    <property type="evidence" value="ECO:0007669"/>
    <property type="project" value="InterPro"/>
</dbReference>
<dbReference type="AlphaFoldDB" id="A0A6P9A6R1"/>
<feature type="compositionally biased region" description="Basic and acidic residues" evidence="1">
    <location>
        <begin position="36"/>
        <end position="50"/>
    </location>
</feature>